<evidence type="ECO:0000313" key="1">
    <source>
        <dbReference type="EMBL" id="MDY0883501.1"/>
    </source>
</evidence>
<sequence>MRPMPLIYRNIEPPAEYYMLVGAQPEGNVVCFFREKPVTDVVRDERGYRYIFAGLAPRKDDGSYDVRNMRDGEVIVEPGLIYQLIPVKRGFVS</sequence>
<protein>
    <submittedName>
        <fullName evidence="1">Uncharacterized protein</fullName>
    </submittedName>
</protein>
<name>A0ABU5EAX9_9PROT</name>
<dbReference type="RefSeq" id="WP_320508533.1">
    <property type="nucleotide sequence ID" value="NZ_JAXCLW010000002.1"/>
</dbReference>
<evidence type="ECO:0000313" key="2">
    <source>
        <dbReference type="Proteomes" id="UP001279642"/>
    </source>
</evidence>
<comment type="caution">
    <text evidence="1">The sequence shown here is derived from an EMBL/GenBank/DDBJ whole genome shotgun (WGS) entry which is preliminary data.</text>
</comment>
<accession>A0ABU5EAX9</accession>
<organism evidence="1 2">
    <name type="scientific">Dongia soli</name>
    <dbReference type="NCBI Taxonomy" id="600628"/>
    <lineage>
        <taxon>Bacteria</taxon>
        <taxon>Pseudomonadati</taxon>
        <taxon>Pseudomonadota</taxon>
        <taxon>Alphaproteobacteria</taxon>
        <taxon>Rhodospirillales</taxon>
        <taxon>Dongiaceae</taxon>
        <taxon>Dongia</taxon>
    </lineage>
</organism>
<gene>
    <name evidence="1" type="ORF">SMD27_11650</name>
</gene>
<keyword evidence="2" id="KW-1185">Reference proteome</keyword>
<dbReference type="Proteomes" id="UP001279642">
    <property type="component" value="Unassembled WGS sequence"/>
</dbReference>
<proteinExistence type="predicted"/>
<dbReference type="EMBL" id="JAXCLW010000002">
    <property type="protein sequence ID" value="MDY0883501.1"/>
    <property type="molecule type" value="Genomic_DNA"/>
</dbReference>
<reference evidence="1 2" key="1">
    <citation type="journal article" date="2016" name="Antonie Van Leeuwenhoek">
        <title>Dongia soli sp. nov., isolated from soil from Dokdo, Korea.</title>
        <authorList>
            <person name="Kim D.U."/>
            <person name="Lee H."/>
            <person name="Kim H."/>
            <person name="Kim S.G."/>
            <person name="Ka J.O."/>
        </authorList>
    </citation>
    <scope>NUCLEOTIDE SEQUENCE [LARGE SCALE GENOMIC DNA]</scope>
    <source>
        <strain evidence="1 2">D78</strain>
    </source>
</reference>